<sequence length="117" mass="12953">MIIRLFLILLVLNLVAFAVRAEAAEPVLSEPMLSERMMAERDGAMSPEDIYEFQEWMSGDVEEDRSDAFAAIGSRLLSLSLVRSRNSGKSYASDGAQADHGIALLNEGACLNLRWNF</sequence>
<dbReference type="EMBL" id="VMRX01000035">
    <property type="protein sequence ID" value="TVT31973.1"/>
    <property type="molecule type" value="Genomic_DNA"/>
</dbReference>
<feature type="chain" id="PRO_5022090719" description="DNA polymerase" evidence="1">
    <location>
        <begin position="24"/>
        <end position="117"/>
    </location>
</feature>
<gene>
    <name evidence="2" type="ORF">FHK81_13240</name>
</gene>
<name>A0A558B654_9GAMM</name>
<accession>A0A558B654</accession>
<proteinExistence type="predicted"/>
<dbReference type="AlphaFoldDB" id="A0A558B654"/>
<evidence type="ECO:0008006" key="4">
    <source>
        <dbReference type="Google" id="ProtNLM"/>
    </source>
</evidence>
<comment type="caution">
    <text evidence="2">The sequence shown here is derived from an EMBL/GenBank/DDBJ whole genome shotgun (WGS) entry which is preliminary data.</text>
</comment>
<reference evidence="2 3" key="1">
    <citation type="submission" date="2019-07" db="EMBL/GenBank/DDBJ databases">
        <title>The pathways for chlorine oxyanion respiration interact through the shared metabolite chlorate.</title>
        <authorList>
            <person name="Barnum T.P."/>
            <person name="Cheng Y."/>
            <person name="Hill K.A."/>
            <person name="Lucas L.N."/>
            <person name="Carlson H.K."/>
            <person name="Coates J.D."/>
        </authorList>
    </citation>
    <scope>NUCLEOTIDE SEQUENCE [LARGE SCALE GENOMIC DNA]</scope>
    <source>
        <strain evidence="2">UCB</strain>
    </source>
</reference>
<evidence type="ECO:0000313" key="2">
    <source>
        <dbReference type="EMBL" id="TVT31973.1"/>
    </source>
</evidence>
<evidence type="ECO:0000256" key="1">
    <source>
        <dbReference type="SAM" id="SignalP"/>
    </source>
</evidence>
<protein>
    <recommendedName>
        <fullName evidence="4">DNA polymerase</fullName>
    </recommendedName>
</protein>
<dbReference type="Proteomes" id="UP000319142">
    <property type="component" value="Unassembled WGS sequence"/>
</dbReference>
<keyword evidence="1" id="KW-0732">Signal</keyword>
<organism evidence="2 3">
    <name type="scientific">Marinobacter vinifirmus</name>
    <dbReference type="NCBI Taxonomy" id="355591"/>
    <lineage>
        <taxon>Bacteria</taxon>
        <taxon>Pseudomonadati</taxon>
        <taxon>Pseudomonadota</taxon>
        <taxon>Gammaproteobacteria</taxon>
        <taxon>Pseudomonadales</taxon>
        <taxon>Marinobacteraceae</taxon>
        <taxon>Marinobacter</taxon>
    </lineage>
</organism>
<feature type="signal peptide" evidence="1">
    <location>
        <begin position="1"/>
        <end position="23"/>
    </location>
</feature>
<dbReference type="RefSeq" id="WP_273134170.1">
    <property type="nucleotide sequence ID" value="NZ_VMRX01000035.1"/>
</dbReference>
<evidence type="ECO:0000313" key="3">
    <source>
        <dbReference type="Proteomes" id="UP000319142"/>
    </source>
</evidence>